<sequence length="582" mass="65690">MASSQSGSGQTSPALPPYLLSSWRLDPLDETYSSHQLRDFTTSSISKALIETQLSIYDETQRKRGVKNTSSLSSLAVSKVLQLLFASECSAEDAKTIFESLGTMSLKRLLNDPSLTYPQFRRTFRYLQDHSLLDCEKEIDVDQVVLRNEKYIRSRGKYANRDGRYLINLRQLLLILPKAGLKDRKYPIVHAAPPLGGLELFKLNPDPDPDFPNTIQGTDASTANNFQRITKDILQGMDWNNVIVAGGLAFLTLMHTPPVSDESFGVLNPDIDLYLFGLGPDEANAKVEHIHDLWVRNTPNVTERIVVKNARTITFLTKYPNRRIQIILKLMQSPTDILLNFDLDACALGFDGSQVLMLPRFVRALESGSSMFTMDLIWGHRFRNREATQNTRLFKYAERGFGVRLSPSYARSLEIRLPLSAEAGPDQTGFKEHAAKGEEAVAGHTLDQRDRFPQGKECGLKTLKRIAFLGRDFAQRFVYGVSPILLQPSGGQGRNSSEHAPESDQAILGRWNERVEKAAQNRRQRVHTRRLPHIDSDDIDGKRIEVCTLGHWAFIRLCTVRKTTCIFTQTLQYETMLTAFGL</sequence>
<name>A0AA43QIZ0_9LECA</name>
<dbReference type="PANTHER" id="PTHR43558:SF6">
    <property type="entry name" value="REDUCTASE, PUTATIVE (AFU_ORTHOLOGUE AFUA_3G10540)-RELATED"/>
    <property type="match status" value="1"/>
</dbReference>
<gene>
    <name evidence="1" type="ORF">OHK93_005440</name>
</gene>
<reference evidence="1" key="1">
    <citation type="journal article" date="2023" name="Genome Biol. Evol.">
        <title>First Whole Genome Sequence and Flow Cytometry Genome Size Data for the Lichen-Forming Fungus Ramalina farinacea (Ascomycota).</title>
        <authorList>
            <person name="Llewellyn T."/>
            <person name="Mian S."/>
            <person name="Hill R."/>
            <person name="Leitch I.J."/>
            <person name="Gaya E."/>
        </authorList>
    </citation>
    <scope>NUCLEOTIDE SEQUENCE</scope>
    <source>
        <strain evidence="1">LIQ254RAFAR</strain>
    </source>
</reference>
<keyword evidence="2" id="KW-1185">Reference proteome</keyword>
<organism evidence="1 2">
    <name type="scientific">Ramalina farinacea</name>
    <dbReference type="NCBI Taxonomy" id="258253"/>
    <lineage>
        <taxon>Eukaryota</taxon>
        <taxon>Fungi</taxon>
        <taxon>Dikarya</taxon>
        <taxon>Ascomycota</taxon>
        <taxon>Pezizomycotina</taxon>
        <taxon>Lecanoromycetes</taxon>
        <taxon>OSLEUM clade</taxon>
        <taxon>Lecanoromycetidae</taxon>
        <taxon>Lecanorales</taxon>
        <taxon>Lecanorineae</taxon>
        <taxon>Ramalinaceae</taxon>
        <taxon>Ramalina</taxon>
    </lineage>
</organism>
<dbReference type="InterPro" id="IPR053354">
    <property type="entry name" value="MGDG_epimerase"/>
</dbReference>
<dbReference type="PANTHER" id="PTHR43558">
    <property type="entry name" value="REDUCTASE, PUTATIVE (AFU_ORTHOLOGUE AFUA_3G10540)-RELATED"/>
    <property type="match status" value="1"/>
</dbReference>
<evidence type="ECO:0000313" key="2">
    <source>
        <dbReference type="Proteomes" id="UP001161017"/>
    </source>
</evidence>
<comment type="caution">
    <text evidence="1">The sequence shown here is derived from an EMBL/GenBank/DDBJ whole genome shotgun (WGS) entry which is preliminary data.</text>
</comment>
<dbReference type="EMBL" id="JAPUFD010000003">
    <property type="protein sequence ID" value="MDI1486214.1"/>
    <property type="molecule type" value="Genomic_DNA"/>
</dbReference>
<proteinExistence type="predicted"/>
<accession>A0AA43QIZ0</accession>
<evidence type="ECO:0000313" key="1">
    <source>
        <dbReference type="EMBL" id="MDI1486214.1"/>
    </source>
</evidence>
<dbReference type="AlphaFoldDB" id="A0AA43QIZ0"/>
<protein>
    <submittedName>
        <fullName evidence="1">Uncharacterized protein</fullName>
    </submittedName>
</protein>
<dbReference type="Proteomes" id="UP001161017">
    <property type="component" value="Unassembled WGS sequence"/>
</dbReference>